<dbReference type="PANTHER" id="PTHR11487:SF0">
    <property type="entry name" value="S-ACYL FATTY ACID SYNTHASE THIOESTERASE, MEDIUM CHAIN"/>
    <property type="match status" value="1"/>
</dbReference>
<accession>A0ABV8GP78</accession>
<dbReference type="RefSeq" id="WP_379535426.1">
    <property type="nucleotide sequence ID" value="NZ_JBHSBI010000047.1"/>
</dbReference>
<proteinExistence type="inferred from homology"/>
<reference evidence="4" key="1">
    <citation type="journal article" date="2019" name="Int. J. Syst. Evol. Microbiol.">
        <title>The Global Catalogue of Microorganisms (GCM) 10K type strain sequencing project: providing services to taxonomists for standard genome sequencing and annotation.</title>
        <authorList>
            <consortium name="The Broad Institute Genomics Platform"/>
            <consortium name="The Broad Institute Genome Sequencing Center for Infectious Disease"/>
            <person name="Wu L."/>
            <person name="Ma J."/>
        </authorList>
    </citation>
    <scope>NUCLEOTIDE SEQUENCE [LARGE SCALE GENOMIC DNA]</scope>
    <source>
        <strain evidence="4">TBRC 1276</strain>
    </source>
</reference>
<dbReference type="Gene3D" id="3.40.50.1820">
    <property type="entry name" value="alpha/beta hydrolase"/>
    <property type="match status" value="1"/>
</dbReference>
<evidence type="ECO:0000256" key="1">
    <source>
        <dbReference type="ARBA" id="ARBA00007169"/>
    </source>
</evidence>
<evidence type="ECO:0000313" key="4">
    <source>
        <dbReference type="Proteomes" id="UP001595851"/>
    </source>
</evidence>
<dbReference type="InterPro" id="IPR012223">
    <property type="entry name" value="TEII"/>
</dbReference>
<sequence length="252" mass="28013">MLSETEVFRGPWLRRCGGAPRPTLRLICLPYAGAGASMFGEWRLPGDLEAEIWAVQPPGREQRWSEPPIRRADLLAEHIAQAVRPLLDVPCAVFGHSMGALLAFEVCRRLRRSGGPQPVRLIVSGHRAPHLPPWRPEASTLTDEGLLARLDEMAGPSVTVLRDRALLLAMAPLIRADLEVCERYVYLDEPPLDLPLTCLAATDDPEVRLDEMVAWRHHTTRECGVRPFTGGHLFLRDRIGAVLEHVAEDLAA</sequence>
<dbReference type="Pfam" id="PF00975">
    <property type="entry name" value="Thioesterase"/>
    <property type="match status" value="1"/>
</dbReference>
<feature type="domain" description="Thioesterase" evidence="2">
    <location>
        <begin position="25"/>
        <end position="248"/>
    </location>
</feature>
<dbReference type="InterPro" id="IPR029058">
    <property type="entry name" value="AB_hydrolase_fold"/>
</dbReference>
<organism evidence="3 4">
    <name type="scientific">Nonomuraea purpurea</name>
    <dbReference type="NCBI Taxonomy" id="1849276"/>
    <lineage>
        <taxon>Bacteria</taxon>
        <taxon>Bacillati</taxon>
        <taxon>Actinomycetota</taxon>
        <taxon>Actinomycetes</taxon>
        <taxon>Streptosporangiales</taxon>
        <taxon>Streptosporangiaceae</taxon>
        <taxon>Nonomuraea</taxon>
    </lineage>
</organism>
<comment type="caution">
    <text evidence="3">The sequence shown here is derived from an EMBL/GenBank/DDBJ whole genome shotgun (WGS) entry which is preliminary data.</text>
</comment>
<dbReference type="InterPro" id="IPR001031">
    <property type="entry name" value="Thioesterase"/>
</dbReference>
<dbReference type="EMBL" id="JBHSBI010000047">
    <property type="protein sequence ID" value="MFC4015613.1"/>
    <property type="molecule type" value="Genomic_DNA"/>
</dbReference>
<gene>
    <name evidence="3" type="ORF">ACFOY2_50970</name>
</gene>
<dbReference type="Proteomes" id="UP001595851">
    <property type="component" value="Unassembled WGS sequence"/>
</dbReference>
<name>A0ABV8GP78_9ACTN</name>
<dbReference type="PANTHER" id="PTHR11487">
    <property type="entry name" value="THIOESTERASE"/>
    <property type="match status" value="1"/>
</dbReference>
<keyword evidence="4" id="KW-1185">Reference proteome</keyword>
<evidence type="ECO:0000313" key="3">
    <source>
        <dbReference type="EMBL" id="MFC4015613.1"/>
    </source>
</evidence>
<evidence type="ECO:0000259" key="2">
    <source>
        <dbReference type="Pfam" id="PF00975"/>
    </source>
</evidence>
<comment type="similarity">
    <text evidence="1">Belongs to the thioesterase family.</text>
</comment>
<dbReference type="SUPFAM" id="SSF53474">
    <property type="entry name" value="alpha/beta-Hydrolases"/>
    <property type="match status" value="1"/>
</dbReference>
<protein>
    <submittedName>
        <fullName evidence="3">Thioesterase II family protein</fullName>
    </submittedName>
</protein>